<organism evidence="6 7">
    <name type="scientific">Magallana gigas</name>
    <name type="common">Pacific oyster</name>
    <name type="synonym">Crassostrea gigas</name>
    <dbReference type="NCBI Taxonomy" id="29159"/>
    <lineage>
        <taxon>Eukaryota</taxon>
        <taxon>Metazoa</taxon>
        <taxon>Spiralia</taxon>
        <taxon>Lophotrochozoa</taxon>
        <taxon>Mollusca</taxon>
        <taxon>Bivalvia</taxon>
        <taxon>Autobranchia</taxon>
        <taxon>Pteriomorphia</taxon>
        <taxon>Ostreida</taxon>
        <taxon>Ostreoidea</taxon>
        <taxon>Ostreidae</taxon>
        <taxon>Magallana</taxon>
    </lineage>
</organism>
<dbReference type="OMA" id="FLITYMN"/>
<evidence type="ECO:0000256" key="1">
    <source>
        <dbReference type="ARBA" id="ARBA00004613"/>
    </source>
</evidence>
<dbReference type="PROSITE" id="PS50871">
    <property type="entry name" value="C1Q"/>
    <property type="match status" value="1"/>
</dbReference>
<dbReference type="InterPro" id="IPR001073">
    <property type="entry name" value="C1q_dom"/>
</dbReference>
<dbReference type="SUPFAM" id="SSF49842">
    <property type="entry name" value="TNF-like"/>
    <property type="match status" value="1"/>
</dbReference>
<evidence type="ECO:0000313" key="7">
    <source>
        <dbReference type="Proteomes" id="UP000005408"/>
    </source>
</evidence>
<name>A0A8W8N3I5_MAGGI</name>
<keyword evidence="3" id="KW-0175">Coiled coil</keyword>
<protein>
    <recommendedName>
        <fullName evidence="5">C1q domain-containing protein</fullName>
    </recommendedName>
</protein>
<comment type="subcellular location">
    <subcellularLocation>
        <location evidence="1">Secreted</location>
    </subcellularLocation>
</comment>
<proteinExistence type="predicted"/>
<evidence type="ECO:0000313" key="6">
    <source>
        <dbReference type="EnsemblMetazoa" id="G4489.3:cds"/>
    </source>
</evidence>
<keyword evidence="2" id="KW-0964">Secreted</keyword>
<feature type="coiled-coil region" evidence="3">
    <location>
        <begin position="42"/>
        <end position="69"/>
    </location>
</feature>
<dbReference type="InterPro" id="IPR008983">
    <property type="entry name" value="Tumour_necrosis_fac-like_dom"/>
</dbReference>
<dbReference type="Pfam" id="PF00386">
    <property type="entry name" value="C1q"/>
    <property type="match status" value="1"/>
</dbReference>
<dbReference type="Gene3D" id="2.60.120.40">
    <property type="match status" value="1"/>
</dbReference>
<reference evidence="6" key="1">
    <citation type="submission" date="2022-08" db="UniProtKB">
        <authorList>
            <consortium name="EnsemblMetazoa"/>
        </authorList>
    </citation>
    <scope>IDENTIFICATION</scope>
    <source>
        <strain evidence="6">05x7-T-G4-1.051#20</strain>
    </source>
</reference>
<keyword evidence="4" id="KW-0732">Signal</keyword>
<dbReference type="Proteomes" id="UP000005408">
    <property type="component" value="Unassembled WGS sequence"/>
</dbReference>
<feature type="chain" id="PRO_5042432039" description="C1q domain-containing protein" evidence="4">
    <location>
        <begin position="16"/>
        <end position="261"/>
    </location>
</feature>
<feature type="signal peptide" evidence="4">
    <location>
        <begin position="1"/>
        <end position="15"/>
    </location>
</feature>
<dbReference type="EnsemblMetazoa" id="G4489.3">
    <property type="protein sequence ID" value="G4489.3:cds"/>
    <property type="gene ID" value="G4489"/>
</dbReference>
<feature type="domain" description="C1q" evidence="5">
    <location>
        <begin position="118"/>
        <end position="261"/>
    </location>
</feature>
<dbReference type="SMART" id="SM00110">
    <property type="entry name" value="C1Q"/>
    <property type="match status" value="1"/>
</dbReference>
<keyword evidence="7" id="KW-1185">Reference proteome</keyword>
<dbReference type="EnsemblMetazoa" id="G4489.1">
    <property type="protein sequence ID" value="G4489.1:cds"/>
    <property type="gene ID" value="G4489"/>
</dbReference>
<evidence type="ECO:0000256" key="4">
    <source>
        <dbReference type="SAM" id="SignalP"/>
    </source>
</evidence>
<dbReference type="PANTHER" id="PTHR15427:SF2">
    <property type="entry name" value="EMILIN-3"/>
    <property type="match status" value="1"/>
</dbReference>
<dbReference type="GO" id="GO:0031012">
    <property type="term" value="C:extracellular matrix"/>
    <property type="evidence" value="ECO:0007669"/>
    <property type="project" value="TreeGrafter"/>
</dbReference>
<evidence type="ECO:0000256" key="2">
    <source>
        <dbReference type="ARBA" id="ARBA00022525"/>
    </source>
</evidence>
<dbReference type="EnsemblMetazoa" id="G4489.2">
    <property type="protein sequence ID" value="G4489.2:cds"/>
    <property type="gene ID" value="G4489"/>
</dbReference>
<evidence type="ECO:0000256" key="3">
    <source>
        <dbReference type="SAM" id="Coils"/>
    </source>
</evidence>
<dbReference type="GO" id="GO:0005576">
    <property type="term" value="C:extracellular region"/>
    <property type="evidence" value="ECO:0007669"/>
    <property type="project" value="UniProtKB-SubCell"/>
</dbReference>
<accession>A0A8W8N3I5</accession>
<evidence type="ECO:0000259" key="5">
    <source>
        <dbReference type="PROSITE" id="PS50871"/>
    </source>
</evidence>
<dbReference type="InterPro" id="IPR050392">
    <property type="entry name" value="Collagen/C1q_domain"/>
</dbReference>
<sequence>MHYVLTLFILNCVRTFFLVHGNIHSEIADEIQRHVSPILAKYSELETINLENQRKIVELQNEVLILKQENDVKTSDLLEVTQQLQKLSQAKLAPNHLSGDICQYVDEQCPRKSREDRQTAHTIAFSAYIEHLGGNNHVGNTLLYNKVLGNYGNGYDTNTGIFTAPETGIYAFLWVTQVHHGSWCSTRMLRNGFILSMTASYAKAASTSLTESGSGTGFLITYMNQGDTASVEMNNPTSTPCNIVSNDKGITTFSGWKIARI</sequence>
<dbReference type="PANTHER" id="PTHR15427">
    <property type="entry name" value="EMILIN ELASTIN MICROFIBRIL INTERFACE-LOCATED PROTEIN ELASTIN MICROFIBRIL INTERFACER"/>
    <property type="match status" value="1"/>
</dbReference>
<dbReference type="AlphaFoldDB" id="A0A8W8N3I5"/>
<dbReference type="OrthoDB" id="6145636at2759"/>